<dbReference type="GO" id="GO:0008270">
    <property type="term" value="F:zinc ion binding"/>
    <property type="evidence" value="ECO:0007669"/>
    <property type="project" value="UniProtKB-KW"/>
</dbReference>
<feature type="signal peptide" evidence="3">
    <location>
        <begin position="1"/>
        <end position="17"/>
    </location>
</feature>
<organism evidence="5 6">
    <name type="scientific">Meloidogyne enterolobii</name>
    <name type="common">Root-knot nematode worm</name>
    <name type="synonym">Meloidogyne mayaguensis</name>
    <dbReference type="NCBI Taxonomy" id="390850"/>
    <lineage>
        <taxon>Eukaryota</taxon>
        <taxon>Metazoa</taxon>
        <taxon>Ecdysozoa</taxon>
        <taxon>Nematoda</taxon>
        <taxon>Chromadorea</taxon>
        <taxon>Rhabditida</taxon>
        <taxon>Tylenchina</taxon>
        <taxon>Tylenchomorpha</taxon>
        <taxon>Tylenchoidea</taxon>
        <taxon>Meloidogynidae</taxon>
        <taxon>Meloidogyninae</taxon>
        <taxon>Meloidogyne</taxon>
    </lineage>
</organism>
<keyword evidence="1" id="KW-0863">Zinc-finger</keyword>
<feature type="coiled-coil region" evidence="2">
    <location>
        <begin position="142"/>
        <end position="170"/>
    </location>
</feature>
<evidence type="ECO:0000256" key="3">
    <source>
        <dbReference type="SAM" id="SignalP"/>
    </source>
</evidence>
<keyword evidence="1" id="KW-0862">Zinc</keyword>
<protein>
    <recommendedName>
        <fullName evidence="4">GATA-type domain-containing protein</fullName>
    </recommendedName>
</protein>
<dbReference type="SUPFAM" id="SSF57716">
    <property type="entry name" value="Glucocorticoid receptor-like (DNA-binding domain)"/>
    <property type="match status" value="1"/>
</dbReference>
<keyword evidence="3" id="KW-0732">Signal</keyword>
<feature type="chain" id="PRO_5027706414" description="GATA-type domain-containing protein" evidence="3">
    <location>
        <begin position="18"/>
        <end position="269"/>
    </location>
</feature>
<gene>
    <name evidence="5" type="ORF">MENT_LOCUS47995</name>
</gene>
<dbReference type="GO" id="GO:0006355">
    <property type="term" value="P:regulation of DNA-templated transcription"/>
    <property type="evidence" value="ECO:0007669"/>
    <property type="project" value="InterPro"/>
</dbReference>
<feature type="domain" description="GATA-type" evidence="4">
    <location>
        <begin position="217"/>
        <end position="258"/>
    </location>
</feature>
<keyword evidence="2" id="KW-0175">Coiled coil</keyword>
<dbReference type="AlphaFoldDB" id="A0A6V7X6G8"/>
<accession>A0A6V7X6G8</accession>
<evidence type="ECO:0000313" key="6">
    <source>
        <dbReference type="Proteomes" id="UP000580250"/>
    </source>
</evidence>
<dbReference type="EMBL" id="CAJEWN010001161">
    <property type="protein sequence ID" value="CAD2194936.1"/>
    <property type="molecule type" value="Genomic_DNA"/>
</dbReference>
<reference evidence="5 6" key="1">
    <citation type="submission" date="2020-08" db="EMBL/GenBank/DDBJ databases">
        <authorList>
            <person name="Koutsovoulos G."/>
            <person name="Danchin GJ E."/>
        </authorList>
    </citation>
    <scope>NUCLEOTIDE SEQUENCE [LARGE SCALE GENOMIC DNA]</scope>
</reference>
<keyword evidence="1" id="KW-0479">Metal-binding</keyword>
<dbReference type="Proteomes" id="UP000580250">
    <property type="component" value="Unassembled WGS sequence"/>
</dbReference>
<dbReference type="PROSITE" id="PS50114">
    <property type="entry name" value="GATA_ZN_FINGER_2"/>
    <property type="match status" value="1"/>
</dbReference>
<dbReference type="GO" id="GO:0043565">
    <property type="term" value="F:sequence-specific DNA binding"/>
    <property type="evidence" value="ECO:0007669"/>
    <property type="project" value="InterPro"/>
</dbReference>
<comment type="caution">
    <text evidence="5">The sequence shown here is derived from an EMBL/GenBank/DDBJ whole genome shotgun (WGS) entry which is preliminary data.</text>
</comment>
<evidence type="ECO:0000256" key="2">
    <source>
        <dbReference type="SAM" id="Coils"/>
    </source>
</evidence>
<dbReference type="InterPro" id="IPR000679">
    <property type="entry name" value="Znf_GATA"/>
</dbReference>
<sequence length="269" mass="32386">MIKFIIIYVFYLNICLNFNCNGKLINVGLKIKNDWEEKREFICLKRVELKERFVLIMNVKPNNKIGYYIYNNTGSFYKIELNPVEKVFIAKLNHGAKFSSQLKTRILIEIANNEIVKKFLKNLGKQIRLNNNFIKNNNYYETSILDEKLENTKINKKELLEENIQNYKKKLLSSYWTEINLIGYKIELLEKQKVEYLKEELKSRIIHIGSEIRGIIEENKRNCFNCRLTVTKNWYRYLKENYLCERCDKYKIYKGKMRSEGSLYQTRMV</sequence>
<evidence type="ECO:0000259" key="4">
    <source>
        <dbReference type="PROSITE" id="PS50114"/>
    </source>
</evidence>
<evidence type="ECO:0000313" key="5">
    <source>
        <dbReference type="EMBL" id="CAD2194936.1"/>
    </source>
</evidence>
<proteinExistence type="predicted"/>
<name>A0A6V7X6G8_MELEN</name>
<evidence type="ECO:0000256" key="1">
    <source>
        <dbReference type="PROSITE-ProRule" id="PRU00094"/>
    </source>
</evidence>